<evidence type="ECO:0000313" key="2">
    <source>
        <dbReference type="Proteomes" id="UP000740926"/>
    </source>
</evidence>
<reference evidence="1 2" key="1">
    <citation type="journal article" date="2020" name="Microb. Genom.">
        <title>Genetic diversity of clinical and environmental Mucorales isolates obtained from an investigation of mucormycosis cases among solid organ transplant recipients.</title>
        <authorList>
            <person name="Nguyen M.H."/>
            <person name="Kaul D."/>
            <person name="Muto C."/>
            <person name="Cheng S.J."/>
            <person name="Richter R.A."/>
            <person name="Bruno V.M."/>
            <person name="Liu G."/>
            <person name="Beyhan S."/>
            <person name="Sundermann A.J."/>
            <person name="Mounaud S."/>
            <person name="Pasculle A.W."/>
            <person name="Nierman W.C."/>
            <person name="Driscoll E."/>
            <person name="Cumbie R."/>
            <person name="Clancy C.J."/>
            <person name="Dupont C.L."/>
        </authorList>
    </citation>
    <scope>NUCLEOTIDE SEQUENCE [LARGE SCALE GENOMIC DNA]</scope>
    <source>
        <strain evidence="1 2">GL24</strain>
    </source>
</reference>
<keyword evidence="2" id="KW-1185">Reference proteome</keyword>
<dbReference type="AlphaFoldDB" id="A0A9P6XMR8"/>
<dbReference type="EMBL" id="JAANIU010017052">
    <property type="protein sequence ID" value="KAG1527563.1"/>
    <property type="molecule type" value="Genomic_DNA"/>
</dbReference>
<name>A0A9P6XMR8_9FUNG</name>
<dbReference type="InterPro" id="IPR036390">
    <property type="entry name" value="WH_DNA-bd_sf"/>
</dbReference>
<evidence type="ECO:0000313" key="1">
    <source>
        <dbReference type="EMBL" id="KAG1527563.1"/>
    </source>
</evidence>
<dbReference type="InterPro" id="IPR036388">
    <property type="entry name" value="WH-like_DNA-bd_sf"/>
</dbReference>
<organism evidence="1 2">
    <name type="scientific">Rhizopus delemar</name>
    <dbReference type="NCBI Taxonomy" id="936053"/>
    <lineage>
        <taxon>Eukaryota</taxon>
        <taxon>Fungi</taxon>
        <taxon>Fungi incertae sedis</taxon>
        <taxon>Mucoromycota</taxon>
        <taxon>Mucoromycotina</taxon>
        <taxon>Mucoromycetes</taxon>
        <taxon>Mucorales</taxon>
        <taxon>Mucorineae</taxon>
        <taxon>Rhizopodaceae</taxon>
        <taxon>Rhizopus</taxon>
    </lineage>
</organism>
<comment type="caution">
    <text evidence="1">The sequence shown here is derived from an EMBL/GenBank/DDBJ whole genome shotgun (WGS) entry which is preliminary data.</text>
</comment>
<gene>
    <name evidence="1" type="ORF">G6F50_018306</name>
</gene>
<accession>A0A9P6XMR8</accession>
<proteinExistence type="predicted"/>
<sequence length="72" mass="7740">MLDSLGRYGSNTPIGTLSDRLSIGAPAVWYVAGQLEELGLARRQSGTDQSGRSVRVVTLTDAGLRLFMESLK</sequence>
<dbReference type="Gene3D" id="1.10.10.10">
    <property type="entry name" value="Winged helix-like DNA-binding domain superfamily/Winged helix DNA-binding domain"/>
    <property type="match status" value="1"/>
</dbReference>
<dbReference type="Proteomes" id="UP000740926">
    <property type="component" value="Unassembled WGS sequence"/>
</dbReference>
<protein>
    <submittedName>
        <fullName evidence="1">Uncharacterized protein</fullName>
    </submittedName>
</protein>
<dbReference type="SUPFAM" id="SSF46785">
    <property type="entry name" value="Winged helix' DNA-binding domain"/>
    <property type="match status" value="1"/>
</dbReference>